<dbReference type="FunFam" id="3.40.50.300:FF:000285">
    <property type="entry name" value="Sporulation initiation inhibitor Soj"/>
    <property type="match status" value="1"/>
</dbReference>
<evidence type="ECO:0000313" key="4">
    <source>
        <dbReference type="EMBL" id="HCT15296.1"/>
    </source>
</evidence>
<gene>
    <name evidence="4" type="ORF">DIW82_11080</name>
</gene>
<dbReference type="InterPro" id="IPR050678">
    <property type="entry name" value="DNA_Partitioning_ATPase"/>
</dbReference>
<name>A0A3D4T176_9CORY</name>
<evidence type="ECO:0000313" key="5">
    <source>
        <dbReference type="Proteomes" id="UP000261739"/>
    </source>
</evidence>
<dbReference type="Gene3D" id="3.40.50.300">
    <property type="entry name" value="P-loop containing nucleotide triphosphate hydrolases"/>
    <property type="match status" value="1"/>
</dbReference>
<dbReference type="RefSeq" id="WP_029450300.1">
    <property type="nucleotide sequence ID" value="NZ_DAITTW010000001.1"/>
</dbReference>
<dbReference type="Proteomes" id="UP000261739">
    <property type="component" value="Unassembled WGS sequence"/>
</dbReference>
<dbReference type="SUPFAM" id="SSF52540">
    <property type="entry name" value="P-loop containing nucleoside triphosphate hydrolases"/>
    <property type="match status" value="1"/>
</dbReference>
<proteinExistence type="inferred from homology"/>
<organism evidence="4 5">
    <name type="scientific">Corynebacterium nuruki</name>
    <dbReference type="NCBI Taxonomy" id="1032851"/>
    <lineage>
        <taxon>Bacteria</taxon>
        <taxon>Bacillati</taxon>
        <taxon>Actinomycetota</taxon>
        <taxon>Actinomycetes</taxon>
        <taxon>Mycobacteriales</taxon>
        <taxon>Corynebacteriaceae</taxon>
        <taxon>Corynebacterium</taxon>
    </lineage>
</organism>
<dbReference type="InterPro" id="IPR025669">
    <property type="entry name" value="AAA_dom"/>
</dbReference>
<dbReference type="Pfam" id="PF13614">
    <property type="entry name" value="AAA_31"/>
    <property type="match status" value="1"/>
</dbReference>
<comment type="similarity">
    <text evidence="1">Belongs to the ParA family.</text>
</comment>
<comment type="caution">
    <text evidence="4">The sequence shown here is derived from an EMBL/GenBank/DDBJ whole genome shotgun (WGS) entry which is preliminary data.</text>
</comment>
<evidence type="ECO:0000256" key="1">
    <source>
        <dbReference type="ARBA" id="ARBA00006976"/>
    </source>
</evidence>
<dbReference type="EMBL" id="DQID01000285">
    <property type="protein sequence ID" value="HCT15296.1"/>
    <property type="molecule type" value="Genomic_DNA"/>
</dbReference>
<feature type="domain" description="AAA" evidence="3">
    <location>
        <begin position="37"/>
        <end position="214"/>
    </location>
</feature>
<accession>A0A3D4T176</accession>
<sequence length="318" mass="34290">MTADRWDDTPIADAARRAAMINNPARLSLPHPDQTRRLTVANQKGGVGKTTSTVNIAWALAIHGMKVLVVDLDPQGNASTACGVAHQVGTPSSYELLIGKATAAETVQVNPDNANLHCIPATIDLAGAEIELVSMVRREYRLRDNLTDEFLATEGYDYVFIDCPPSLGLLTINAMNTATEVLIPIQCEYYALEGVGQLLNNISMIRQHLNPELHVSAVLLTMYDARTKLAEQVADEVRSHFGSVVLDNLIPRSVKVSEAPGYGQTVLQYDAGSRGALAYFDAAVELAERGDYLPVEQTAPIGVAPELRAELAQQGAQS</sequence>
<dbReference type="AlphaFoldDB" id="A0A3D4T176"/>
<dbReference type="InterPro" id="IPR027417">
    <property type="entry name" value="P-loop_NTPase"/>
</dbReference>
<evidence type="ECO:0000256" key="2">
    <source>
        <dbReference type="ARBA" id="ARBA00059092"/>
    </source>
</evidence>
<evidence type="ECO:0000259" key="3">
    <source>
        <dbReference type="Pfam" id="PF13614"/>
    </source>
</evidence>
<dbReference type="PANTHER" id="PTHR13696:SF52">
    <property type="entry name" value="PARA FAMILY PROTEIN CT_582"/>
    <property type="match status" value="1"/>
</dbReference>
<comment type="function">
    <text evidence="2">May play a role in septum formation.</text>
</comment>
<dbReference type="STRING" id="863239.GCA_000213935_00176"/>
<dbReference type="PANTHER" id="PTHR13696">
    <property type="entry name" value="P-LOOP CONTAINING NUCLEOSIDE TRIPHOSPHATE HYDROLASE"/>
    <property type="match status" value="1"/>
</dbReference>
<dbReference type="CDD" id="cd02042">
    <property type="entry name" value="ParAB_family"/>
    <property type="match status" value="1"/>
</dbReference>
<reference evidence="4 5" key="1">
    <citation type="journal article" date="2018" name="Nat. Biotechnol.">
        <title>A standardized bacterial taxonomy based on genome phylogeny substantially revises the tree of life.</title>
        <authorList>
            <person name="Parks D.H."/>
            <person name="Chuvochina M."/>
            <person name="Waite D.W."/>
            <person name="Rinke C."/>
            <person name="Skarshewski A."/>
            <person name="Chaumeil P.A."/>
            <person name="Hugenholtz P."/>
        </authorList>
    </citation>
    <scope>NUCLEOTIDE SEQUENCE [LARGE SCALE GENOMIC DNA]</scope>
    <source>
        <strain evidence="4">UBA11247</strain>
    </source>
</reference>
<protein>
    <submittedName>
        <fullName evidence="4">ParA family protein</fullName>
    </submittedName>
</protein>